<dbReference type="Proteomes" id="UP000789570">
    <property type="component" value="Unassembled WGS sequence"/>
</dbReference>
<gene>
    <name evidence="2" type="ORF">FCALED_LOCUS12410</name>
</gene>
<sequence>FRNFESSFTITSSTISNNSQEPEFTTSSSTTSDSDQSIS</sequence>
<comment type="caution">
    <text evidence="2">The sequence shown here is derived from an EMBL/GenBank/DDBJ whole genome shotgun (WGS) entry which is preliminary data.</text>
</comment>
<keyword evidence="3" id="KW-1185">Reference proteome</keyword>
<reference evidence="2" key="1">
    <citation type="submission" date="2021-06" db="EMBL/GenBank/DDBJ databases">
        <authorList>
            <person name="Kallberg Y."/>
            <person name="Tangrot J."/>
            <person name="Rosling A."/>
        </authorList>
    </citation>
    <scope>NUCLEOTIDE SEQUENCE</scope>
    <source>
        <strain evidence="2">UK204</strain>
    </source>
</reference>
<organism evidence="2 3">
    <name type="scientific">Funneliformis caledonium</name>
    <dbReference type="NCBI Taxonomy" id="1117310"/>
    <lineage>
        <taxon>Eukaryota</taxon>
        <taxon>Fungi</taxon>
        <taxon>Fungi incertae sedis</taxon>
        <taxon>Mucoromycota</taxon>
        <taxon>Glomeromycotina</taxon>
        <taxon>Glomeromycetes</taxon>
        <taxon>Glomerales</taxon>
        <taxon>Glomeraceae</taxon>
        <taxon>Funneliformis</taxon>
    </lineage>
</organism>
<evidence type="ECO:0000313" key="2">
    <source>
        <dbReference type="EMBL" id="CAG8679217.1"/>
    </source>
</evidence>
<evidence type="ECO:0000256" key="1">
    <source>
        <dbReference type="SAM" id="MobiDB-lite"/>
    </source>
</evidence>
<dbReference type="EMBL" id="CAJVPQ010006005">
    <property type="protein sequence ID" value="CAG8679217.1"/>
    <property type="molecule type" value="Genomic_DNA"/>
</dbReference>
<name>A0A9N9EI24_9GLOM</name>
<proteinExistence type="predicted"/>
<accession>A0A9N9EI24</accession>
<dbReference type="AlphaFoldDB" id="A0A9N9EI24"/>
<feature type="region of interest" description="Disordered" evidence="1">
    <location>
        <begin position="1"/>
        <end position="39"/>
    </location>
</feature>
<feature type="non-terminal residue" evidence="2">
    <location>
        <position position="1"/>
    </location>
</feature>
<protein>
    <submittedName>
        <fullName evidence="2">8084_t:CDS:1</fullName>
    </submittedName>
</protein>
<evidence type="ECO:0000313" key="3">
    <source>
        <dbReference type="Proteomes" id="UP000789570"/>
    </source>
</evidence>